<protein>
    <recommendedName>
        <fullName evidence="5">BRCT domain-containing protein</fullName>
    </recommendedName>
</protein>
<gene>
    <name evidence="6" type="ORF">GGX14DRAFT_21156</name>
</gene>
<dbReference type="Gene3D" id="2.30.30.140">
    <property type="match status" value="1"/>
</dbReference>
<dbReference type="SUPFAM" id="SSF63748">
    <property type="entry name" value="Tudor/PWWP/MBT"/>
    <property type="match status" value="1"/>
</dbReference>
<dbReference type="Pfam" id="PF18115">
    <property type="entry name" value="Tudor_3"/>
    <property type="match status" value="1"/>
</dbReference>
<evidence type="ECO:0000256" key="3">
    <source>
        <dbReference type="ARBA" id="ARBA00023242"/>
    </source>
</evidence>
<dbReference type="CDD" id="cd17724">
    <property type="entry name" value="BRCT_p53bp1_rpt2"/>
    <property type="match status" value="1"/>
</dbReference>
<dbReference type="Proteomes" id="UP001219525">
    <property type="component" value="Unassembled WGS sequence"/>
</dbReference>
<dbReference type="SUPFAM" id="SSF52113">
    <property type="entry name" value="BRCT domain"/>
    <property type="match status" value="2"/>
</dbReference>
<dbReference type="GO" id="GO:0045944">
    <property type="term" value="P:positive regulation of transcription by RNA polymerase II"/>
    <property type="evidence" value="ECO:0007669"/>
    <property type="project" value="TreeGrafter"/>
</dbReference>
<evidence type="ECO:0000256" key="2">
    <source>
        <dbReference type="ARBA" id="ARBA00022763"/>
    </source>
</evidence>
<dbReference type="InterPro" id="IPR047252">
    <property type="entry name" value="TP53BP1-like"/>
</dbReference>
<feature type="non-terminal residue" evidence="6">
    <location>
        <position position="1"/>
    </location>
</feature>
<dbReference type="PANTHER" id="PTHR15321:SF3">
    <property type="entry name" value="TP53-BINDING PROTEIN 1"/>
    <property type="match status" value="1"/>
</dbReference>
<evidence type="ECO:0000313" key="7">
    <source>
        <dbReference type="Proteomes" id="UP001219525"/>
    </source>
</evidence>
<dbReference type="InterPro" id="IPR047250">
    <property type="entry name" value="BRCT_p53bp1-like_rpt2"/>
</dbReference>
<keyword evidence="3" id="KW-0539">Nucleus</keyword>
<sequence>ELRPSARKRKRGIKTESPVVSRQQQQRRTAPSQQARRTRAASRNDTASDATRVFALWRKDGNYYSGVVHSMIASGRYKINFDDNTTDEVNIEDMRLCKLNVGDAVFVIGVPGGAVQVTDVSNFDEERVVVDRLGFSRVCHVSELRVASRTVSSHWKERCLEFIMCVEKPRRSVISPAPSGMSVSSVGTSRKAPTLFSRFGFCITHPQPDVKKRVATYIKSSGGSVIDEWGEVIPVKGNQASSRWLLEWKDAIPRFRGVDRVFLLADDASQTAKYLIALALGIPCLRIDFIENAIEKNNVQDWPMYLLPSGFSDLLQGRVSQFVDVDWNDHDTNDMMRDPVAYKPLKEKKILCFSKKIFEKDHVNRMVPNVVLAMGAKWVEAVSDMKRAKHPMSDYDYVVVDDNENWRTADARGCPCVVPWEWLKNALISRCIPPIPPMPTN</sequence>
<dbReference type="Gene3D" id="3.40.50.10190">
    <property type="entry name" value="BRCT domain"/>
    <property type="match status" value="1"/>
</dbReference>
<evidence type="ECO:0000313" key="6">
    <source>
        <dbReference type="EMBL" id="KAJ7219364.1"/>
    </source>
</evidence>
<dbReference type="InterPro" id="IPR001357">
    <property type="entry name" value="BRCT_dom"/>
</dbReference>
<organism evidence="6 7">
    <name type="scientific">Mycena pura</name>
    <dbReference type="NCBI Taxonomy" id="153505"/>
    <lineage>
        <taxon>Eukaryota</taxon>
        <taxon>Fungi</taxon>
        <taxon>Dikarya</taxon>
        <taxon>Basidiomycota</taxon>
        <taxon>Agaricomycotina</taxon>
        <taxon>Agaricomycetes</taxon>
        <taxon>Agaricomycetidae</taxon>
        <taxon>Agaricales</taxon>
        <taxon>Marasmiineae</taxon>
        <taxon>Mycenaceae</taxon>
        <taxon>Mycena</taxon>
    </lineage>
</organism>
<dbReference type="InterPro" id="IPR047249">
    <property type="entry name" value="BRCT_p53bp1-like_rpt1"/>
</dbReference>
<feature type="compositionally biased region" description="Basic residues" evidence="4">
    <location>
        <begin position="1"/>
        <end position="12"/>
    </location>
</feature>
<dbReference type="GO" id="GO:0042393">
    <property type="term" value="F:histone binding"/>
    <property type="evidence" value="ECO:0007669"/>
    <property type="project" value="TreeGrafter"/>
</dbReference>
<dbReference type="InterPro" id="IPR036420">
    <property type="entry name" value="BRCT_dom_sf"/>
</dbReference>
<feature type="compositionally biased region" description="Low complexity" evidence="4">
    <location>
        <begin position="22"/>
        <end position="35"/>
    </location>
</feature>
<dbReference type="InterPro" id="IPR041297">
    <property type="entry name" value="Crb2_Tudor"/>
</dbReference>
<evidence type="ECO:0000256" key="1">
    <source>
        <dbReference type="ARBA" id="ARBA00004123"/>
    </source>
</evidence>
<proteinExistence type="predicted"/>
<dbReference type="GO" id="GO:0005634">
    <property type="term" value="C:nucleus"/>
    <property type="evidence" value="ECO:0007669"/>
    <property type="project" value="UniProtKB-SubCell"/>
</dbReference>
<feature type="region of interest" description="Disordered" evidence="4">
    <location>
        <begin position="1"/>
        <end position="46"/>
    </location>
</feature>
<accession>A0AAD6VPT4</accession>
<reference evidence="6" key="1">
    <citation type="submission" date="2023-03" db="EMBL/GenBank/DDBJ databases">
        <title>Massive genome expansion in bonnet fungi (Mycena s.s.) driven by repeated elements and novel gene families across ecological guilds.</title>
        <authorList>
            <consortium name="Lawrence Berkeley National Laboratory"/>
            <person name="Harder C.B."/>
            <person name="Miyauchi S."/>
            <person name="Viragh M."/>
            <person name="Kuo A."/>
            <person name="Thoen E."/>
            <person name="Andreopoulos B."/>
            <person name="Lu D."/>
            <person name="Skrede I."/>
            <person name="Drula E."/>
            <person name="Henrissat B."/>
            <person name="Morin E."/>
            <person name="Kohler A."/>
            <person name="Barry K."/>
            <person name="LaButti K."/>
            <person name="Morin E."/>
            <person name="Salamov A."/>
            <person name="Lipzen A."/>
            <person name="Mereny Z."/>
            <person name="Hegedus B."/>
            <person name="Baldrian P."/>
            <person name="Stursova M."/>
            <person name="Weitz H."/>
            <person name="Taylor A."/>
            <person name="Grigoriev I.V."/>
            <person name="Nagy L.G."/>
            <person name="Martin F."/>
            <person name="Kauserud H."/>
        </authorList>
    </citation>
    <scope>NUCLEOTIDE SEQUENCE</scope>
    <source>
        <strain evidence="6">9144</strain>
    </source>
</reference>
<keyword evidence="2" id="KW-0227">DNA damage</keyword>
<dbReference type="GO" id="GO:0000077">
    <property type="term" value="P:DNA damage checkpoint signaling"/>
    <property type="evidence" value="ECO:0007669"/>
    <property type="project" value="TreeGrafter"/>
</dbReference>
<evidence type="ECO:0000259" key="5">
    <source>
        <dbReference type="SMART" id="SM00292"/>
    </source>
</evidence>
<evidence type="ECO:0000256" key="4">
    <source>
        <dbReference type="SAM" id="MobiDB-lite"/>
    </source>
</evidence>
<comment type="subcellular location">
    <subcellularLocation>
        <location evidence="1">Nucleus</location>
    </subcellularLocation>
</comment>
<dbReference type="AlphaFoldDB" id="A0AAD6VPT4"/>
<dbReference type="PANTHER" id="PTHR15321">
    <property type="entry name" value="TUMOR SUPPRESSOR P53-BINDING PROTEIN 1"/>
    <property type="match status" value="1"/>
</dbReference>
<feature type="domain" description="BRCT" evidence="5">
    <location>
        <begin position="193"/>
        <end position="297"/>
    </location>
</feature>
<name>A0AAD6VPT4_9AGAR</name>
<keyword evidence="7" id="KW-1185">Reference proteome</keyword>
<dbReference type="CDD" id="cd17745">
    <property type="entry name" value="BRCT_p53bp1_rpt1"/>
    <property type="match status" value="1"/>
</dbReference>
<dbReference type="SMART" id="SM00292">
    <property type="entry name" value="BRCT"/>
    <property type="match status" value="1"/>
</dbReference>
<comment type="caution">
    <text evidence="6">The sequence shown here is derived from an EMBL/GenBank/DDBJ whole genome shotgun (WGS) entry which is preliminary data.</text>
</comment>
<dbReference type="EMBL" id="JARJCW010000011">
    <property type="protein sequence ID" value="KAJ7219364.1"/>
    <property type="molecule type" value="Genomic_DNA"/>
</dbReference>